<keyword evidence="4" id="KW-1185">Reference proteome</keyword>
<keyword evidence="1" id="KW-1133">Transmembrane helix</keyword>
<gene>
    <name evidence="2" type="ORF">BB347_18270</name>
    <name evidence="3" type="ORF">SAMN05421809_3671</name>
</gene>
<geneLocation type="plasmid" evidence="2">
    <name>unnamed2</name>
</geneLocation>
<dbReference type="Proteomes" id="UP000185687">
    <property type="component" value="Unassembled WGS sequence"/>
</dbReference>
<dbReference type="EMBL" id="FTNP01000008">
    <property type="protein sequence ID" value="SIS06513.1"/>
    <property type="molecule type" value="Genomic_DNA"/>
</dbReference>
<dbReference type="EMBL" id="CP019329">
    <property type="protein sequence ID" value="APX98637.1"/>
    <property type="molecule type" value="Genomic_DNA"/>
</dbReference>
<feature type="transmembrane region" description="Helical" evidence="1">
    <location>
        <begin position="113"/>
        <end position="139"/>
    </location>
</feature>
<proteinExistence type="predicted"/>
<evidence type="ECO:0000313" key="4">
    <source>
        <dbReference type="Proteomes" id="UP000185687"/>
    </source>
</evidence>
<accession>A0A1N7G1M7</accession>
<reference evidence="3 4" key="2">
    <citation type="submission" date="2017-01" db="EMBL/GenBank/DDBJ databases">
        <authorList>
            <person name="Mah S.A."/>
            <person name="Swanson W.J."/>
            <person name="Moy G.W."/>
            <person name="Vacquier V.D."/>
        </authorList>
    </citation>
    <scope>NUCLEOTIDE SEQUENCE [LARGE SCALE GENOMIC DNA]</scope>
    <source>
        <strain evidence="3 4">CGMCC 1.8909</strain>
    </source>
</reference>
<sequence length="140" mass="14948">MSVRDGSRTRLTWPAIGTDRETPLLETAVARAVIATLAWAFLVLAAFADVFTTVYGLGIGAHETNPVGRMLFFDHGIAAAAAFKLAVIGLVAGASVAIYGLERRYLSGPPVWWLYYPALVATIWMGAAAWNALLLAGVVR</sequence>
<evidence type="ECO:0000313" key="3">
    <source>
        <dbReference type="EMBL" id="SIS06513.1"/>
    </source>
</evidence>
<evidence type="ECO:0000313" key="2">
    <source>
        <dbReference type="EMBL" id="APX98637.1"/>
    </source>
</evidence>
<keyword evidence="1" id="KW-0812">Transmembrane</keyword>
<organism evidence="3 4">
    <name type="scientific">Natronorubrum daqingense</name>
    <dbReference type="NCBI Taxonomy" id="588898"/>
    <lineage>
        <taxon>Archaea</taxon>
        <taxon>Methanobacteriati</taxon>
        <taxon>Methanobacteriota</taxon>
        <taxon>Stenosarchaea group</taxon>
        <taxon>Halobacteria</taxon>
        <taxon>Halobacteriales</taxon>
        <taxon>Natrialbaceae</taxon>
        <taxon>Natronorubrum</taxon>
    </lineage>
</organism>
<evidence type="ECO:0000313" key="5">
    <source>
        <dbReference type="Proteomes" id="UP000187321"/>
    </source>
</evidence>
<feature type="transmembrane region" description="Helical" evidence="1">
    <location>
        <begin position="32"/>
        <end position="57"/>
    </location>
</feature>
<keyword evidence="1" id="KW-0472">Membrane</keyword>
<dbReference type="Proteomes" id="UP000187321">
    <property type="component" value="Plasmid unnamed2"/>
</dbReference>
<reference evidence="2 5" key="1">
    <citation type="submission" date="2017-01" db="EMBL/GenBank/DDBJ databases">
        <title>Complete genome sequence of Haloterrigena daqingensis type strain (JX313T).</title>
        <authorList>
            <person name="Shuang W."/>
        </authorList>
    </citation>
    <scope>NUCLEOTIDE SEQUENCE [LARGE SCALE GENOMIC DNA]</scope>
    <source>
        <strain evidence="5">JX313</strain>
        <strain evidence="2">JX313T</strain>
        <plasmid evidence="5">Plasmid unnamed2</plasmid>
        <plasmid evidence="2">unnamed2</plasmid>
    </source>
</reference>
<evidence type="ECO:0000256" key="1">
    <source>
        <dbReference type="SAM" id="Phobius"/>
    </source>
</evidence>
<name>A0A1N7G1M7_9EURY</name>
<keyword evidence="2" id="KW-0614">Plasmid</keyword>
<feature type="transmembrane region" description="Helical" evidence="1">
    <location>
        <begin position="77"/>
        <end position="101"/>
    </location>
</feature>
<dbReference type="KEGG" id="hda:BB347_18270"/>
<dbReference type="GeneID" id="30957931"/>
<dbReference type="RefSeq" id="WP_076584104.1">
    <property type="nucleotide sequence ID" value="NZ_CP019329.1"/>
</dbReference>
<dbReference type="AlphaFoldDB" id="A0A1N7G1M7"/>
<protein>
    <submittedName>
        <fullName evidence="3">Uncharacterized protein</fullName>
    </submittedName>
</protein>